<reference evidence="2 3" key="1">
    <citation type="journal article" date="2021" name="Commun. Biol.">
        <title>The genome of Shorea leprosula (Dipterocarpaceae) highlights the ecological relevance of drought in aseasonal tropical rainforests.</title>
        <authorList>
            <person name="Ng K.K.S."/>
            <person name="Kobayashi M.J."/>
            <person name="Fawcett J.A."/>
            <person name="Hatakeyama M."/>
            <person name="Paape T."/>
            <person name="Ng C.H."/>
            <person name="Ang C.C."/>
            <person name="Tnah L.H."/>
            <person name="Lee C.T."/>
            <person name="Nishiyama T."/>
            <person name="Sese J."/>
            <person name="O'Brien M.J."/>
            <person name="Copetti D."/>
            <person name="Mohd Noor M.I."/>
            <person name="Ong R.C."/>
            <person name="Putra M."/>
            <person name="Sireger I.Z."/>
            <person name="Indrioko S."/>
            <person name="Kosugi Y."/>
            <person name="Izuno A."/>
            <person name="Isagi Y."/>
            <person name="Lee S.L."/>
            <person name="Shimizu K.K."/>
        </authorList>
    </citation>
    <scope>NUCLEOTIDE SEQUENCE [LARGE SCALE GENOMIC DNA]</scope>
    <source>
        <strain evidence="2">214</strain>
    </source>
</reference>
<proteinExistence type="predicted"/>
<evidence type="ECO:0000256" key="1">
    <source>
        <dbReference type="SAM" id="MobiDB-lite"/>
    </source>
</evidence>
<comment type="caution">
    <text evidence="2">The sequence shown here is derived from an EMBL/GenBank/DDBJ whole genome shotgun (WGS) entry which is preliminary data.</text>
</comment>
<dbReference type="EMBL" id="BPVZ01000201">
    <property type="protein sequence ID" value="GKV46027.1"/>
    <property type="molecule type" value="Genomic_DNA"/>
</dbReference>
<name>A0AAV5MBM6_9ROSI</name>
<feature type="compositionally biased region" description="Basic and acidic residues" evidence="1">
    <location>
        <begin position="1"/>
        <end position="16"/>
    </location>
</feature>
<accession>A0AAV5MBM6</accession>
<dbReference type="Proteomes" id="UP001054252">
    <property type="component" value="Unassembled WGS sequence"/>
</dbReference>
<protein>
    <submittedName>
        <fullName evidence="2">Uncharacterized protein</fullName>
    </submittedName>
</protein>
<gene>
    <name evidence="2" type="ORF">SLEP1_g53047</name>
</gene>
<sequence>MTKEEGKGQKGKERAGNEAGNRPSAEEEESSKQLAEEENKENMHTGTGTANEADNKQSFDEKMLELNRLMEQIKGAEEMLKV</sequence>
<keyword evidence="3" id="KW-1185">Reference proteome</keyword>
<organism evidence="2 3">
    <name type="scientific">Rubroshorea leprosula</name>
    <dbReference type="NCBI Taxonomy" id="152421"/>
    <lineage>
        <taxon>Eukaryota</taxon>
        <taxon>Viridiplantae</taxon>
        <taxon>Streptophyta</taxon>
        <taxon>Embryophyta</taxon>
        <taxon>Tracheophyta</taxon>
        <taxon>Spermatophyta</taxon>
        <taxon>Magnoliopsida</taxon>
        <taxon>eudicotyledons</taxon>
        <taxon>Gunneridae</taxon>
        <taxon>Pentapetalae</taxon>
        <taxon>rosids</taxon>
        <taxon>malvids</taxon>
        <taxon>Malvales</taxon>
        <taxon>Dipterocarpaceae</taxon>
        <taxon>Rubroshorea</taxon>
    </lineage>
</organism>
<evidence type="ECO:0000313" key="3">
    <source>
        <dbReference type="Proteomes" id="UP001054252"/>
    </source>
</evidence>
<evidence type="ECO:0000313" key="2">
    <source>
        <dbReference type="EMBL" id="GKV46027.1"/>
    </source>
</evidence>
<feature type="region of interest" description="Disordered" evidence="1">
    <location>
        <begin position="1"/>
        <end position="61"/>
    </location>
</feature>
<feature type="compositionally biased region" description="Basic and acidic residues" evidence="1">
    <location>
        <begin position="30"/>
        <end position="43"/>
    </location>
</feature>
<dbReference type="AlphaFoldDB" id="A0AAV5MBM6"/>